<dbReference type="Pfam" id="PF18962">
    <property type="entry name" value="Por_Secre_tail"/>
    <property type="match status" value="1"/>
</dbReference>
<proteinExistence type="predicted"/>
<protein>
    <submittedName>
        <fullName evidence="4">T9SS type A sorting domain-containing protein</fullName>
    </submittedName>
</protein>
<name>A0ABX0IMI8_9FLAO</name>
<feature type="domain" description="Secretion system C-terminal sorting" evidence="3">
    <location>
        <begin position="343"/>
        <end position="410"/>
    </location>
</feature>
<evidence type="ECO:0000313" key="5">
    <source>
        <dbReference type="Proteomes" id="UP000817854"/>
    </source>
</evidence>
<dbReference type="InterPro" id="IPR008979">
    <property type="entry name" value="Galactose-bd-like_sf"/>
</dbReference>
<reference evidence="5" key="1">
    <citation type="submission" date="2019-05" db="EMBL/GenBank/DDBJ databases">
        <title>Flavobacterium profundi sp. nov., isolated from a deep-sea seamount.</title>
        <authorList>
            <person name="Zhang D.-C."/>
        </authorList>
    </citation>
    <scope>NUCLEOTIDE SEQUENCE [LARGE SCALE GENOMIC DNA]</scope>
    <source>
        <strain evidence="5">EC11</strain>
    </source>
</reference>
<keyword evidence="1 2" id="KW-0732">Signal</keyword>
<dbReference type="NCBIfam" id="TIGR04183">
    <property type="entry name" value="Por_Secre_tail"/>
    <property type="match status" value="1"/>
</dbReference>
<dbReference type="SUPFAM" id="SSF49785">
    <property type="entry name" value="Galactose-binding domain-like"/>
    <property type="match status" value="2"/>
</dbReference>
<dbReference type="Gene3D" id="2.60.120.430">
    <property type="entry name" value="Galactose-binding lectin"/>
    <property type="match status" value="1"/>
</dbReference>
<dbReference type="EMBL" id="VEVQ02000002">
    <property type="protein sequence ID" value="NHN24801.1"/>
    <property type="molecule type" value="Genomic_DNA"/>
</dbReference>
<organism evidence="4 5">
    <name type="scientific">Flavobacterium jejuense</name>
    <dbReference type="NCBI Taxonomy" id="1544455"/>
    <lineage>
        <taxon>Bacteria</taxon>
        <taxon>Pseudomonadati</taxon>
        <taxon>Bacteroidota</taxon>
        <taxon>Flavobacteriia</taxon>
        <taxon>Flavobacteriales</taxon>
        <taxon>Flavobacteriaceae</taxon>
        <taxon>Flavobacterium</taxon>
    </lineage>
</organism>
<evidence type="ECO:0000256" key="1">
    <source>
        <dbReference type="ARBA" id="ARBA00022729"/>
    </source>
</evidence>
<dbReference type="Proteomes" id="UP000817854">
    <property type="component" value="Unassembled WGS sequence"/>
</dbReference>
<evidence type="ECO:0000256" key="2">
    <source>
        <dbReference type="SAM" id="SignalP"/>
    </source>
</evidence>
<sequence>MKKNTLLILFLGMFNGFSQSFPLDFSDPLDLMTGYDGCSVSLVDDAGNMVAQVVGGGQLFDTAQLDLSENLDLSDDANNTITFMIKPVAGTTSGNHLLKFEGGVGGAAIAELPFTTSGTSWQLITLDFGVGLGNYSKVVFFTDFNNYETDTYWIDDFSGGTNVAPPPPLPTPATPAPVPTVDPATVVSMYGETYPNTYQYSFGTATDIDLDFGAGVNNALKIDFAVAGFGAGYTQTDVSTAQYVHFDYWTSNATTFGLYLISDSPIMEYVYRLPEQGTIVQNTWKSVTIPMSFFTNQGFNATTWFQYKFDVLAATAGTVYFDNVYFTTEALGSDSFEISNVSMYPNPSSSRLNFQSKEAIESVTIYNVLGQKVLDSAIKNTVFSLDISELKTGQYFVNLLSQDEKTTKMFIKN</sequence>
<reference evidence="4 5" key="3">
    <citation type="submission" date="2020-02" db="EMBL/GenBank/DDBJ databases">
        <title>Flavobacterium profundi sp. nov., isolated from a deep-sea seamount.</title>
        <authorList>
            <person name="Zhang D.-C."/>
        </authorList>
    </citation>
    <scope>NUCLEOTIDE SEQUENCE [LARGE SCALE GENOMIC DNA]</scope>
    <source>
        <strain evidence="4 5">EC11</strain>
    </source>
</reference>
<keyword evidence="5" id="KW-1185">Reference proteome</keyword>
<dbReference type="Gene3D" id="2.60.120.260">
    <property type="entry name" value="Galactose-binding domain-like"/>
    <property type="match status" value="1"/>
</dbReference>
<accession>A0ABX0IMI8</accession>
<feature type="signal peptide" evidence="2">
    <location>
        <begin position="1"/>
        <end position="20"/>
    </location>
</feature>
<reference evidence="4 5" key="2">
    <citation type="submission" date="2019-05" db="EMBL/GenBank/DDBJ databases">
        <authorList>
            <person name="Lianzixin W."/>
        </authorList>
    </citation>
    <scope>NUCLEOTIDE SEQUENCE [LARGE SCALE GENOMIC DNA]</scope>
    <source>
        <strain evidence="4 5">EC11</strain>
    </source>
</reference>
<gene>
    <name evidence="4" type="ORF">FIA58_003845</name>
</gene>
<feature type="chain" id="PRO_5047229240" evidence="2">
    <location>
        <begin position="21"/>
        <end position="413"/>
    </location>
</feature>
<evidence type="ECO:0000313" key="4">
    <source>
        <dbReference type="EMBL" id="NHN24801.1"/>
    </source>
</evidence>
<dbReference type="InterPro" id="IPR026444">
    <property type="entry name" value="Secre_tail"/>
</dbReference>
<comment type="caution">
    <text evidence="4">The sequence shown here is derived from an EMBL/GenBank/DDBJ whole genome shotgun (WGS) entry which is preliminary data.</text>
</comment>
<evidence type="ECO:0000259" key="3">
    <source>
        <dbReference type="Pfam" id="PF18962"/>
    </source>
</evidence>
<dbReference type="RefSeq" id="WP_140960255.1">
    <property type="nucleotide sequence ID" value="NZ_VEVQ02000002.1"/>
</dbReference>